<evidence type="ECO:0000256" key="8">
    <source>
        <dbReference type="RuleBase" id="RU003956"/>
    </source>
</evidence>
<evidence type="ECO:0000256" key="2">
    <source>
        <dbReference type="ARBA" id="ARBA00012925"/>
    </source>
</evidence>
<protein>
    <recommendedName>
        <fullName evidence="2 8">Carbonic anhydrase</fullName>
        <ecNumber evidence="2 8">4.2.1.1</ecNumber>
    </recommendedName>
    <alternativeName>
        <fullName evidence="8">Carbonate dehydratase</fullName>
    </alternativeName>
</protein>
<dbReference type="PANTHER" id="PTHR11002:SF76">
    <property type="entry name" value="CARBONIC ANHYDRASE"/>
    <property type="match status" value="1"/>
</dbReference>
<evidence type="ECO:0000256" key="1">
    <source>
        <dbReference type="ARBA" id="ARBA00006217"/>
    </source>
</evidence>
<dbReference type="PANTHER" id="PTHR11002">
    <property type="entry name" value="CARBONIC ANHYDRASE"/>
    <property type="match status" value="1"/>
</dbReference>
<name>A0A9P6CPF7_9AGAR</name>
<feature type="binding site" evidence="7">
    <location>
        <position position="50"/>
    </location>
    <ligand>
        <name>Zn(2+)</name>
        <dbReference type="ChEBI" id="CHEBI:29105"/>
    </ligand>
</feature>
<dbReference type="SUPFAM" id="SSF53056">
    <property type="entry name" value="beta-carbonic anhydrase, cab"/>
    <property type="match status" value="1"/>
</dbReference>
<keyword evidence="3 7" id="KW-0479">Metal-binding</keyword>
<comment type="catalytic activity">
    <reaction evidence="6 8">
        <text>hydrogencarbonate + H(+) = CO2 + H2O</text>
        <dbReference type="Rhea" id="RHEA:10748"/>
        <dbReference type="ChEBI" id="CHEBI:15377"/>
        <dbReference type="ChEBI" id="CHEBI:15378"/>
        <dbReference type="ChEBI" id="CHEBI:16526"/>
        <dbReference type="ChEBI" id="CHEBI:17544"/>
        <dbReference type="EC" id="4.2.1.1"/>
    </reaction>
</comment>
<feature type="binding site" evidence="7">
    <location>
        <position position="107"/>
    </location>
    <ligand>
        <name>Zn(2+)</name>
        <dbReference type="ChEBI" id="CHEBI:29105"/>
    </ligand>
</feature>
<accession>A0A9P6CPF7</accession>
<dbReference type="Pfam" id="PF00484">
    <property type="entry name" value="Pro_CA"/>
    <property type="match status" value="1"/>
</dbReference>
<evidence type="ECO:0000313" key="9">
    <source>
        <dbReference type="EMBL" id="KAF9469210.1"/>
    </source>
</evidence>
<dbReference type="AlphaFoldDB" id="A0A9P6CPF7"/>
<keyword evidence="5 8" id="KW-0456">Lyase</keyword>
<dbReference type="Gene3D" id="3.40.1050.10">
    <property type="entry name" value="Carbonic anhydrase"/>
    <property type="match status" value="1"/>
</dbReference>
<comment type="caution">
    <text evidence="9">The sequence shown here is derived from an EMBL/GenBank/DDBJ whole genome shotgun (WGS) entry which is preliminary data.</text>
</comment>
<comment type="similarity">
    <text evidence="1 8">Belongs to the beta-class carbonic anhydrase family.</text>
</comment>
<feature type="binding site" evidence="7">
    <location>
        <position position="48"/>
    </location>
    <ligand>
        <name>Zn(2+)</name>
        <dbReference type="ChEBI" id="CHEBI:29105"/>
    </ligand>
</feature>
<feature type="binding site" evidence="7">
    <location>
        <position position="104"/>
    </location>
    <ligand>
        <name>Zn(2+)</name>
        <dbReference type="ChEBI" id="CHEBI:29105"/>
    </ligand>
</feature>
<sequence>MSLSPQHESLTRLLAANAQWAEDVERVEPGFFERSAQGQAPHTLWIGCADSRVPDAVITGARPGEIFVHRNIANQIHLDDNSALSVLTYAVDYLGVEHVVIVGHSECGGAAACLGAAQNPTYSEDGPITTLSSLPSAAPLNQWLAPLTKLAASLQLSTTPRHEALPIVVEENVKQQVENLCKTQTIINAWAPDNPNKKNVWVHGWVYDLASGKLKDLEVSRGPAAANGR</sequence>
<dbReference type="OrthoDB" id="10248475at2759"/>
<evidence type="ECO:0000313" key="10">
    <source>
        <dbReference type="Proteomes" id="UP000807353"/>
    </source>
</evidence>
<evidence type="ECO:0000256" key="5">
    <source>
        <dbReference type="ARBA" id="ARBA00023239"/>
    </source>
</evidence>
<dbReference type="InterPro" id="IPR001765">
    <property type="entry name" value="Carbonic_anhydrase"/>
</dbReference>
<keyword evidence="4 7" id="KW-0862">Zinc</keyword>
<proteinExistence type="inferred from homology"/>
<dbReference type="Proteomes" id="UP000807353">
    <property type="component" value="Unassembled WGS sequence"/>
</dbReference>
<reference evidence="9" key="1">
    <citation type="submission" date="2020-11" db="EMBL/GenBank/DDBJ databases">
        <authorList>
            <consortium name="DOE Joint Genome Institute"/>
            <person name="Ahrendt S."/>
            <person name="Riley R."/>
            <person name="Andreopoulos W."/>
            <person name="Labutti K."/>
            <person name="Pangilinan J."/>
            <person name="Ruiz-Duenas F.J."/>
            <person name="Barrasa J.M."/>
            <person name="Sanchez-Garcia M."/>
            <person name="Camarero S."/>
            <person name="Miyauchi S."/>
            <person name="Serrano A."/>
            <person name="Linde D."/>
            <person name="Babiker R."/>
            <person name="Drula E."/>
            <person name="Ayuso-Fernandez I."/>
            <person name="Pacheco R."/>
            <person name="Padilla G."/>
            <person name="Ferreira P."/>
            <person name="Barriuso J."/>
            <person name="Kellner H."/>
            <person name="Castanera R."/>
            <person name="Alfaro M."/>
            <person name="Ramirez L."/>
            <person name="Pisabarro A.G."/>
            <person name="Kuo A."/>
            <person name="Tritt A."/>
            <person name="Lipzen A."/>
            <person name="He G."/>
            <person name="Yan M."/>
            <person name="Ng V."/>
            <person name="Cullen D."/>
            <person name="Martin F."/>
            <person name="Rosso M.-N."/>
            <person name="Henrissat B."/>
            <person name="Hibbett D."/>
            <person name="Martinez A.T."/>
            <person name="Grigoriev I.V."/>
        </authorList>
    </citation>
    <scope>NUCLEOTIDE SEQUENCE</scope>
    <source>
        <strain evidence="9">CBS 247.69</strain>
    </source>
</reference>
<dbReference type="GO" id="GO:0004089">
    <property type="term" value="F:carbonate dehydratase activity"/>
    <property type="evidence" value="ECO:0007669"/>
    <property type="project" value="UniProtKB-UniRule"/>
</dbReference>
<evidence type="ECO:0000256" key="4">
    <source>
        <dbReference type="ARBA" id="ARBA00022833"/>
    </source>
</evidence>
<evidence type="ECO:0000256" key="3">
    <source>
        <dbReference type="ARBA" id="ARBA00022723"/>
    </source>
</evidence>
<dbReference type="CDD" id="cd00883">
    <property type="entry name" value="beta_CA_cladeA"/>
    <property type="match status" value="1"/>
</dbReference>
<dbReference type="InterPro" id="IPR036874">
    <property type="entry name" value="Carbonic_anhydrase_sf"/>
</dbReference>
<dbReference type="GO" id="GO:0034599">
    <property type="term" value="P:cellular response to oxidative stress"/>
    <property type="evidence" value="ECO:0007669"/>
    <property type="project" value="TreeGrafter"/>
</dbReference>
<dbReference type="GO" id="GO:0071244">
    <property type="term" value="P:cellular response to carbon dioxide"/>
    <property type="evidence" value="ECO:0007669"/>
    <property type="project" value="TreeGrafter"/>
</dbReference>
<organism evidence="9 10">
    <name type="scientific">Collybia nuda</name>
    <dbReference type="NCBI Taxonomy" id="64659"/>
    <lineage>
        <taxon>Eukaryota</taxon>
        <taxon>Fungi</taxon>
        <taxon>Dikarya</taxon>
        <taxon>Basidiomycota</taxon>
        <taxon>Agaricomycotina</taxon>
        <taxon>Agaricomycetes</taxon>
        <taxon>Agaricomycetidae</taxon>
        <taxon>Agaricales</taxon>
        <taxon>Tricholomatineae</taxon>
        <taxon>Clitocybaceae</taxon>
        <taxon>Collybia</taxon>
    </lineage>
</organism>
<comment type="function">
    <text evidence="8">Reversible hydration of carbon dioxide.</text>
</comment>
<dbReference type="SMART" id="SM00947">
    <property type="entry name" value="Pro_CA"/>
    <property type="match status" value="1"/>
</dbReference>
<comment type="cofactor">
    <cofactor evidence="7">
        <name>Zn(2+)</name>
        <dbReference type="ChEBI" id="CHEBI:29105"/>
    </cofactor>
    <text evidence="7">Binds 1 zinc ion per subunit.</text>
</comment>
<evidence type="ECO:0000256" key="6">
    <source>
        <dbReference type="ARBA" id="ARBA00048348"/>
    </source>
</evidence>
<gene>
    <name evidence="9" type="ORF">BDZ94DRAFT_1279153</name>
</gene>
<dbReference type="GO" id="GO:0008270">
    <property type="term" value="F:zinc ion binding"/>
    <property type="evidence" value="ECO:0007669"/>
    <property type="project" value="UniProtKB-UniRule"/>
</dbReference>
<keyword evidence="10" id="KW-1185">Reference proteome</keyword>
<dbReference type="EC" id="4.2.1.1" evidence="2 8"/>
<evidence type="ECO:0000256" key="7">
    <source>
        <dbReference type="PIRSR" id="PIRSR601765-1"/>
    </source>
</evidence>
<dbReference type="EMBL" id="MU150230">
    <property type="protein sequence ID" value="KAF9469210.1"/>
    <property type="molecule type" value="Genomic_DNA"/>
</dbReference>